<protein>
    <submittedName>
        <fullName evidence="1">Uncharacterized protein</fullName>
    </submittedName>
</protein>
<sequence length="124" mass="13666">MYGRVLEANGETDEPTVLLPWRDKLIFKLFHSADGLTLLDIQTSEALYLVLAILSSIGENEGTKVTSFLAKCVLHEVGDSLQHFPFPPIAGFTRVCHACKTVHQTGRFELGGKVSTKCRAFMPS</sequence>
<evidence type="ECO:0000313" key="2">
    <source>
        <dbReference type="Proteomes" id="UP000310121"/>
    </source>
</evidence>
<organism evidence="1 2">
    <name type="scientific">Aureobasidium pullulans</name>
    <name type="common">Black yeast</name>
    <name type="synonym">Pullularia pullulans</name>
    <dbReference type="NCBI Taxonomy" id="5580"/>
    <lineage>
        <taxon>Eukaryota</taxon>
        <taxon>Fungi</taxon>
        <taxon>Dikarya</taxon>
        <taxon>Ascomycota</taxon>
        <taxon>Pezizomycotina</taxon>
        <taxon>Dothideomycetes</taxon>
        <taxon>Dothideomycetidae</taxon>
        <taxon>Dothideales</taxon>
        <taxon>Saccotheciaceae</taxon>
        <taxon>Aureobasidium</taxon>
    </lineage>
</organism>
<reference evidence="1 2" key="1">
    <citation type="submission" date="2018-10" db="EMBL/GenBank/DDBJ databases">
        <title>Fifty Aureobasidium pullulans genomes reveal a recombining polyextremotolerant generalist.</title>
        <authorList>
            <person name="Gostincar C."/>
            <person name="Turk M."/>
            <person name="Zajc J."/>
            <person name="Gunde-Cimerman N."/>
        </authorList>
    </citation>
    <scope>NUCLEOTIDE SEQUENCE [LARGE SCALE GENOMIC DNA]</scope>
    <source>
        <strain evidence="1 2">EXF-3844</strain>
    </source>
</reference>
<dbReference type="Proteomes" id="UP000310121">
    <property type="component" value="Unassembled WGS sequence"/>
</dbReference>
<comment type="caution">
    <text evidence="1">The sequence shown here is derived from an EMBL/GenBank/DDBJ whole genome shotgun (WGS) entry which is preliminary data.</text>
</comment>
<name>A0A4T0DY30_AURPU</name>
<proteinExistence type="predicted"/>
<dbReference type="AlphaFoldDB" id="A0A4T0DY30"/>
<dbReference type="EMBL" id="QZBN01000567">
    <property type="protein sequence ID" value="THZ40391.1"/>
    <property type="molecule type" value="Genomic_DNA"/>
</dbReference>
<gene>
    <name evidence="1" type="ORF">D6C90_05855</name>
</gene>
<evidence type="ECO:0000313" key="1">
    <source>
        <dbReference type="EMBL" id="THZ40391.1"/>
    </source>
</evidence>
<accession>A0A4T0DY30</accession>